<proteinExistence type="predicted"/>
<evidence type="ECO:0000313" key="1">
    <source>
        <dbReference type="EMBL" id="CNE92412.1"/>
    </source>
</evidence>
<sequence length="35" mass="4018">MLLSKKAAKEHNNKLAEQLKRMDKIAITSAMYRAN</sequence>
<accession>A0A0T9LGE3</accession>
<dbReference type="Proteomes" id="UP000045824">
    <property type="component" value="Unassembled WGS sequence"/>
</dbReference>
<dbReference type="AlphaFoldDB" id="A0A0T9LGE3"/>
<name>A0A0T9LGE3_YERKR</name>
<organism evidence="1 2">
    <name type="scientific">Yersinia kristensenii</name>
    <dbReference type="NCBI Taxonomy" id="28152"/>
    <lineage>
        <taxon>Bacteria</taxon>
        <taxon>Pseudomonadati</taxon>
        <taxon>Pseudomonadota</taxon>
        <taxon>Gammaproteobacteria</taxon>
        <taxon>Enterobacterales</taxon>
        <taxon>Yersiniaceae</taxon>
        <taxon>Yersinia</taxon>
    </lineage>
</organism>
<evidence type="ECO:0000313" key="2">
    <source>
        <dbReference type="Proteomes" id="UP000045824"/>
    </source>
</evidence>
<dbReference type="EMBL" id="CPYI01000010">
    <property type="protein sequence ID" value="CNE92412.1"/>
    <property type="molecule type" value="Genomic_DNA"/>
</dbReference>
<reference evidence="1 2" key="1">
    <citation type="submission" date="2015-03" db="EMBL/GenBank/DDBJ databases">
        <authorList>
            <person name="Murphy D."/>
        </authorList>
    </citation>
    <scope>NUCLEOTIDE SEQUENCE [LARGE SCALE GENOMIC DNA]</scope>
    <source>
        <strain evidence="1 2">FCF326</strain>
    </source>
</reference>
<gene>
    <name evidence="1" type="ORF">ERS008491_02611</name>
</gene>
<protein>
    <submittedName>
        <fullName evidence="1">Uncharacterized protein</fullName>
    </submittedName>
</protein>